<keyword evidence="2" id="KW-1185">Reference proteome</keyword>
<sequence length="133" mass="15346">MDNKNLWPDFENIPKITSPRSILIEQASFLAEKTKNLLSAEVGGGNTKEGRIYYRFIIIAPLLKNYTYRLFTLSHDIFYYPCEISFQSQIMQIGSEDQLIERLKLIFNNENTQRIIASLIGQSKDIATEGSEY</sequence>
<gene>
    <name evidence="1" type="ORF">I5907_02530</name>
</gene>
<dbReference type="Proteomes" id="UP000628448">
    <property type="component" value="Unassembled WGS sequence"/>
</dbReference>
<dbReference type="RefSeq" id="WP_196989161.1">
    <property type="nucleotide sequence ID" value="NZ_JADWYR010000001.1"/>
</dbReference>
<organism evidence="1 2">
    <name type="scientific">Panacibacter microcysteis</name>
    <dbReference type="NCBI Taxonomy" id="2793269"/>
    <lineage>
        <taxon>Bacteria</taxon>
        <taxon>Pseudomonadati</taxon>
        <taxon>Bacteroidota</taxon>
        <taxon>Chitinophagia</taxon>
        <taxon>Chitinophagales</taxon>
        <taxon>Chitinophagaceae</taxon>
        <taxon>Panacibacter</taxon>
    </lineage>
</organism>
<protein>
    <submittedName>
        <fullName evidence="1">Uncharacterized protein</fullName>
    </submittedName>
</protein>
<name>A0A931GVH8_9BACT</name>
<proteinExistence type="predicted"/>
<comment type="caution">
    <text evidence="1">The sequence shown here is derived from an EMBL/GenBank/DDBJ whole genome shotgun (WGS) entry which is preliminary data.</text>
</comment>
<evidence type="ECO:0000313" key="1">
    <source>
        <dbReference type="EMBL" id="MBG9375088.1"/>
    </source>
</evidence>
<evidence type="ECO:0000313" key="2">
    <source>
        <dbReference type="Proteomes" id="UP000628448"/>
    </source>
</evidence>
<dbReference type="AlphaFoldDB" id="A0A931GVH8"/>
<dbReference type="EMBL" id="JADWYR010000001">
    <property type="protein sequence ID" value="MBG9375088.1"/>
    <property type="molecule type" value="Genomic_DNA"/>
</dbReference>
<reference evidence="1" key="1">
    <citation type="submission" date="2020-11" db="EMBL/GenBank/DDBJ databases">
        <title>Bacterial whole genome sequence for Panacibacter sp. DH6.</title>
        <authorList>
            <person name="Le V."/>
            <person name="Ko S."/>
            <person name="Ahn C.-Y."/>
            <person name="Oh H.-M."/>
        </authorList>
    </citation>
    <scope>NUCLEOTIDE SEQUENCE</scope>
    <source>
        <strain evidence="1">DH6</strain>
    </source>
</reference>
<accession>A0A931GVH8</accession>